<organism evidence="1 2">
    <name type="scientific">Rhamnella rubrinervis</name>
    <dbReference type="NCBI Taxonomy" id="2594499"/>
    <lineage>
        <taxon>Eukaryota</taxon>
        <taxon>Viridiplantae</taxon>
        <taxon>Streptophyta</taxon>
        <taxon>Embryophyta</taxon>
        <taxon>Tracheophyta</taxon>
        <taxon>Spermatophyta</taxon>
        <taxon>Magnoliopsida</taxon>
        <taxon>eudicotyledons</taxon>
        <taxon>Gunneridae</taxon>
        <taxon>Pentapetalae</taxon>
        <taxon>rosids</taxon>
        <taxon>fabids</taxon>
        <taxon>Rosales</taxon>
        <taxon>Rhamnaceae</taxon>
        <taxon>rhamnoid group</taxon>
        <taxon>Rhamneae</taxon>
        <taxon>Rhamnella</taxon>
    </lineage>
</organism>
<reference evidence="1" key="1">
    <citation type="submission" date="2020-03" db="EMBL/GenBank/DDBJ databases">
        <title>A high-quality chromosome-level genome assembly of a woody plant with both climbing and erect habits, Rhamnella rubrinervis.</title>
        <authorList>
            <person name="Lu Z."/>
            <person name="Yang Y."/>
            <person name="Zhu X."/>
            <person name="Sun Y."/>
        </authorList>
    </citation>
    <scope>NUCLEOTIDE SEQUENCE</scope>
    <source>
        <strain evidence="1">BYM</strain>
        <tissue evidence="1">Leaf</tissue>
    </source>
</reference>
<comment type="caution">
    <text evidence="1">The sequence shown here is derived from an EMBL/GenBank/DDBJ whole genome shotgun (WGS) entry which is preliminary data.</text>
</comment>
<dbReference type="AlphaFoldDB" id="A0A8K0MKC1"/>
<evidence type="ECO:0000313" key="2">
    <source>
        <dbReference type="Proteomes" id="UP000796880"/>
    </source>
</evidence>
<evidence type="ECO:0000313" key="1">
    <source>
        <dbReference type="EMBL" id="KAF3448853.1"/>
    </source>
</evidence>
<keyword evidence="2" id="KW-1185">Reference proteome</keyword>
<sequence>MKKIIRRKQDEFPGEWKKTKEQVNGRLTHGKEQVNGKLTHDKFAGEFAVITHGEFAGEFAVLTHGEFAGEFAVLNHGQFAGAPADCRGNGNGEAKACGSDGRGGRGEGVCLFTWRAKKKLRRVCEDILGQFGSQTVLYLHKQWKMCSNVIL</sequence>
<protein>
    <submittedName>
        <fullName evidence="1">Uncharacterized protein</fullName>
    </submittedName>
</protein>
<dbReference type="EMBL" id="VOIH02000004">
    <property type="protein sequence ID" value="KAF3448853.1"/>
    <property type="molecule type" value="Genomic_DNA"/>
</dbReference>
<gene>
    <name evidence="1" type="ORF">FNV43_RR09568</name>
</gene>
<accession>A0A8K0MKC1</accession>
<dbReference type="Proteomes" id="UP000796880">
    <property type="component" value="Unassembled WGS sequence"/>
</dbReference>
<name>A0A8K0MKC1_9ROSA</name>
<proteinExistence type="predicted"/>